<dbReference type="NCBIfam" id="TIGR01161">
    <property type="entry name" value="purK"/>
    <property type="match status" value="1"/>
</dbReference>
<evidence type="ECO:0000259" key="6">
    <source>
        <dbReference type="PROSITE" id="PS50975"/>
    </source>
</evidence>
<name>A0ABY6PUV0_9ACTN</name>
<evidence type="ECO:0000256" key="1">
    <source>
        <dbReference type="ARBA" id="ARBA00022741"/>
    </source>
</evidence>
<comment type="catalytic activity">
    <reaction evidence="4 5">
        <text>5-amino-1-(5-phospho-beta-D-ribosyl)imidazole + hydrogencarbonate + ATP = 5-carboxyamino-1-(5-phospho-D-ribosyl)imidazole + ADP + phosphate + 2 H(+)</text>
        <dbReference type="Rhea" id="RHEA:19317"/>
        <dbReference type="ChEBI" id="CHEBI:15378"/>
        <dbReference type="ChEBI" id="CHEBI:17544"/>
        <dbReference type="ChEBI" id="CHEBI:30616"/>
        <dbReference type="ChEBI" id="CHEBI:43474"/>
        <dbReference type="ChEBI" id="CHEBI:58730"/>
        <dbReference type="ChEBI" id="CHEBI:137981"/>
        <dbReference type="ChEBI" id="CHEBI:456216"/>
        <dbReference type="EC" id="6.3.4.18"/>
    </reaction>
</comment>
<evidence type="ECO:0000256" key="5">
    <source>
        <dbReference type="RuleBase" id="RU361200"/>
    </source>
</evidence>
<protein>
    <recommendedName>
        <fullName evidence="4 5">N5-carboxyaminoimidazole ribonucleotide synthase</fullName>
        <shortName evidence="4 5">N5-CAIR synthase</shortName>
        <ecNumber evidence="4 5">6.3.4.18</ecNumber>
    </recommendedName>
    <alternativeName>
        <fullName evidence="4 5">5-(carboxyamino)imidazole ribonucleotide synthetase</fullName>
    </alternativeName>
</protein>
<dbReference type="SUPFAM" id="SSF56059">
    <property type="entry name" value="Glutathione synthetase ATP-binding domain-like"/>
    <property type="match status" value="1"/>
</dbReference>
<feature type="binding site" evidence="4">
    <location>
        <position position="185"/>
    </location>
    <ligand>
        <name>ATP</name>
        <dbReference type="ChEBI" id="CHEBI:30616"/>
    </ligand>
</feature>
<dbReference type="Proteomes" id="UP001164963">
    <property type="component" value="Chromosome"/>
</dbReference>
<comment type="similarity">
    <text evidence="4 5">Belongs to the PurK/PurT family.</text>
</comment>
<dbReference type="PANTHER" id="PTHR11609">
    <property type="entry name" value="PURINE BIOSYNTHESIS PROTEIN 6/7, PUR6/7"/>
    <property type="match status" value="1"/>
</dbReference>
<comment type="pathway">
    <text evidence="4 5">Purine metabolism; IMP biosynthesis via de novo pathway; 5-amino-1-(5-phospho-D-ribosyl)imidazole-4-carboxylate from 5-amino-1-(5-phospho-D-ribosyl)imidazole (N5-CAIR route): step 1/2.</text>
</comment>
<feature type="domain" description="ATP-grasp" evidence="6">
    <location>
        <begin position="107"/>
        <end position="298"/>
    </location>
</feature>
<keyword evidence="2 4" id="KW-0658">Purine biosynthesis</keyword>
<evidence type="ECO:0000313" key="8">
    <source>
        <dbReference type="Proteomes" id="UP001164963"/>
    </source>
</evidence>
<feature type="binding site" evidence="4">
    <location>
        <position position="103"/>
    </location>
    <ligand>
        <name>ATP</name>
        <dbReference type="ChEBI" id="CHEBI:30616"/>
    </ligand>
</feature>
<keyword evidence="1 4" id="KW-0547">Nucleotide-binding</keyword>
<dbReference type="Pfam" id="PF02222">
    <property type="entry name" value="ATP-grasp"/>
    <property type="match status" value="1"/>
</dbReference>
<feature type="binding site" evidence="4">
    <location>
        <begin position="177"/>
        <end position="180"/>
    </location>
    <ligand>
        <name>ATP</name>
        <dbReference type="ChEBI" id="CHEBI:30616"/>
    </ligand>
</feature>
<dbReference type="SUPFAM" id="SSF52440">
    <property type="entry name" value="PreATP-grasp domain"/>
    <property type="match status" value="1"/>
</dbReference>
<dbReference type="InterPro" id="IPR040686">
    <property type="entry name" value="PurK_C"/>
</dbReference>
<keyword evidence="8" id="KW-1185">Reference proteome</keyword>
<dbReference type="EC" id="6.3.4.18" evidence="4 5"/>
<dbReference type="Pfam" id="PF22660">
    <property type="entry name" value="RS_preATP-grasp-like"/>
    <property type="match status" value="1"/>
</dbReference>
<comment type="caution">
    <text evidence="4">Lacks conserved residue(s) required for the propagation of feature annotation.</text>
</comment>
<dbReference type="EMBL" id="CP098740">
    <property type="protein sequence ID" value="UZK55988.1"/>
    <property type="molecule type" value="Genomic_DNA"/>
</dbReference>
<dbReference type="PANTHER" id="PTHR11609:SF5">
    <property type="entry name" value="PHOSPHORIBOSYLAMINOIMIDAZOLE CARBOXYLASE"/>
    <property type="match status" value="1"/>
</dbReference>
<evidence type="ECO:0000256" key="2">
    <source>
        <dbReference type="ARBA" id="ARBA00022755"/>
    </source>
</evidence>
<dbReference type="InterPro" id="IPR013815">
    <property type="entry name" value="ATP_grasp_subdomain_1"/>
</dbReference>
<dbReference type="NCBIfam" id="NF004679">
    <property type="entry name" value="PRK06019.1-5"/>
    <property type="match status" value="1"/>
</dbReference>
<keyword evidence="3 4" id="KW-0067">ATP-binding</keyword>
<dbReference type="NCBIfam" id="NF004680">
    <property type="entry name" value="PRK06019.1-6"/>
    <property type="match status" value="1"/>
</dbReference>
<evidence type="ECO:0000256" key="4">
    <source>
        <dbReference type="HAMAP-Rule" id="MF_01928"/>
    </source>
</evidence>
<organism evidence="7 8">
    <name type="scientific">Streptomyces drozdowiczii</name>
    <dbReference type="NCBI Taxonomy" id="202862"/>
    <lineage>
        <taxon>Bacteria</taxon>
        <taxon>Bacillati</taxon>
        <taxon>Actinomycetota</taxon>
        <taxon>Actinomycetes</taxon>
        <taxon>Kitasatosporales</taxon>
        <taxon>Streptomycetaceae</taxon>
        <taxon>Streptomyces</taxon>
    </lineage>
</organism>
<dbReference type="PROSITE" id="PS50975">
    <property type="entry name" value="ATP_GRASP"/>
    <property type="match status" value="1"/>
</dbReference>
<reference evidence="7" key="1">
    <citation type="journal article" date="2022" name="Front. Microbiol.">
        <title>Mirubactin C rescues the lethal effect of cell wall biosynthesis mutations in Bacillus subtilis.</title>
        <authorList>
            <person name="Kepplinger B."/>
            <person name="Wen X."/>
            <person name="Tyler A.R."/>
            <person name="Kim B.Y."/>
            <person name="Brown J."/>
            <person name="Banks P."/>
            <person name="Dashti Y."/>
            <person name="Mackenzie E.S."/>
            <person name="Wills C."/>
            <person name="Kawai Y."/>
            <person name="Waldron K.J."/>
            <person name="Allenby N.E.E."/>
            <person name="Wu L.J."/>
            <person name="Hall M.J."/>
            <person name="Errington J."/>
        </authorList>
    </citation>
    <scope>NUCLEOTIDE SEQUENCE</scope>
    <source>
        <strain evidence="7">MDA8-470</strain>
    </source>
</reference>
<feature type="binding site" evidence="4">
    <location>
        <begin position="267"/>
        <end position="268"/>
    </location>
    <ligand>
        <name>ATP</name>
        <dbReference type="ChEBI" id="CHEBI:30616"/>
    </ligand>
</feature>
<accession>A0ABY6PUV0</accession>
<evidence type="ECO:0000256" key="3">
    <source>
        <dbReference type="ARBA" id="ARBA00022840"/>
    </source>
</evidence>
<dbReference type="InterPro" id="IPR003135">
    <property type="entry name" value="ATP-grasp_carboxylate-amine"/>
</dbReference>
<dbReference type="InterPro" id="IPR005875">
    <property type="entry name" value="PurK"/>
</dbReference>
<dbReference type="RefSeq" id="WP_265544009.1">
    <property type="nucleotide sequence ID" value="NZ_CP098740.1"/>
</dbReference>
<dbReference type="Pfam" id="PF17769">
    <property type="entry name" value="PurK_C"/>
    <property type="match status" value="1"/>
</dbReference>
<gene>
    <name evidence="4 5" type="primary">purK</name>
    <name evidence="7" type="ORF">NEH16_19375</name>
</gene>
<dbReference type="GO" id="GO:0034028">
    <property type="term" value="F:5-(carboxyamino)imidazole ribonucleotide synthase activity"/>
    <property type="evidence" value="ECO:0007669"/>
    <property type="project" value="UniProtKB-EC"/>
</dbReference>
<proteinExistence type="inferred from homology"/>
<dbReference type="InterPro" id="IPR016185">
    <property type="entry name" value="PreATP-grasp_dom_sf"/>
</dbReference>
<comment type="function">
    <text evidence="4">Catalyzes the ATP-dependent conversion of 5-aminoimidazole ribonucleotide (AIR) and HCO(3)(-) to N5-carboxyaminoimidazole ribonucleotide (N5-CAIR).</text>
</comment>
<dbReference type="InterPro" id="IPR054350">
    <property type="entry name" value="PurT/PurK_preATP-grasp"/>
</dbReference>
<dbReference type="Gene3D" id="3.40.50.20">
    <property type="match status" value="1"/>
</dbReference>
<sequence>MTFPVVGMVGGGQLARMTHEAGIPLGIKFKLLSDTAQDSAAQVAGEVVVGDYRDLETLRAFARGCDVITFDHEHVPTEHLRALEADGIPVRPGPDALVHAQDKGVMRAKLTEIGAPCPRHRIVKDPADAAAFAEEAGGFPVILKTVRGGYDGKGVWVVRSEADAAEPFRAGVPVLAEEKVDFVRELAANIVRSPHGQAVAYPVVESIQVDGVCDTVIAPAPELDEALAGEAQQLALRIASELGVVGHLAVELFETRGPDGKPGILVNELAMRPHNSGHWTMDGAITSQFANHVRAVLDLPLGDPRPRAPWTVMCNVLGGDFPDMYQGYLHCMARDPQLKIHMYGKDVKPGRKVGHVNTYGDDLADVRERARHAADYLRGTITE</sequence>
<comment type="subunit">
    <text evidence="4 5">Homodimer.</text>
</comment>
<feature type="binding site" evidence="4">
    <location>
        <position position="144"/>
    </location>
    <ligand>
        <name>ATP</name>
        <dbReference type="ChEBI" id="CHEBI:30616"/>
    </ligand>
</feature>
<dbReference type="Gene3D" id="3.30.470.20">
    <property type="entry name" value="ATP-grasp fold, B domain"/>
    <property type="match status" value="1"/>
</dbReference>
<dbReference type="SUPFAM" id="SSF51246">
    <property type="entry name" value="Rudiment single hybrid motif"/>
    <property type="match status" value="1"/>
</dbReference>
<comment type="function">
    <text evidence="5">Catalyzes the ATP-dependent conversion of 5-aminoimidazole ribonucleotide (AIR) and HCO(3)- to N5-carboxyaminoimidazole ribonucleotide (N5-CAIR).</text>
</comment>
<dbReference type="InterPro" id="IPR011761">
    <property type="entry name" value="ATP-grasp"/>
</dbReference>
<evidence type="ECO:0000313" key="7">
    <source>
        <dbReference type="EMBL" id="UZK55988.1"/>
    </source>
</evidence>
<keyword evidence="4 5" id="KW-0436">Ligase</keyword>
<dbReference type="HAMAP" id="MF_01928">
    <property type="entry name" value="PurK"/>
    <property type="match status" value="1"/>
</dbReference>
<dbReference type="Gene3D" id="3.30.1490.20">
    <property type="entry name" value="ATP-grasp fold, A domain"/>
    <property type="match status" value="1"/>
</dbReference>
<dbReference type="InterPro" id="IPR011054">
    <property type="entry name" value="Rudment_hybrid_motif"/>
</dbReference>